<keyword evidence="8" id="KW-0460">Magnesium</keyword>
<evidence type="ECO:0000313" key="14">
    <source>
        <dbReference type="Proteomes" id="UP000186890"/>
    </source>
</evidence>
<evidence type="ECO:0000256" key="5">
    <source>
        <dbReference type="ARBA" id="ARBA00022723"/>
    </source>
</evidence>
<comment type="caution">
    <text evidence="13">The sequence shown here is derived from an EMBL/GenBank/DDBJ whole genome shotgun (WGS) entry which is preliminary data.</text>
</comment>
<proteinExistence type="inferred from homology"/>
<dbReference type="EC" id="3.6.1.55" evidence="11"/>
<dbReference type="InterPro" id="IPR047127">
    <property type="entry name" value="MutT-like"/>
</dbReference>
<dbReference type="GO" id="GO:0046872">
    <property type="term" value="F:metal ion binding"/>
    <property type="evidence" value="ECO:0007669"/>
    <property type="project" value="UniProtKB-KW"/>
</dbReference>
<keyword evidence="6" id="KW-0227">DNA damage</keyword>
<dbReference type="GO" id="GO:0006260">
    <property type="term" value="P:DNA replication"/>
    <property type="evidence" value="ECO:0007669"/>
    <property type="project" value="UniProtKB-KW"/>
</dbReference>
<dbReference type="CDD" id="cd04693">
    <property type="entry name" value="NUDIX_Hydrolase"/>
    <property type="match status" value="1"/>
</dbReference>
<keyword evidence="3" id="KW-0515">Mutator protein</keyword>
<evidence type="ECO:0000256" key="4">
    <source>
        <dbReference type="ARBA" id="ARBA00022705"/>
    </source>
</evidence>
<dbReference type="PANTHER" id="PTHR47707:SF1">
    <property type="entry name" value="NUDIX HYDROLASE FAMILY PROTEIN"/>
    <property type="match status" value="1"/>
</dbReference>
<evidence type="ECO:0000256" key="9">
    <source>
        <dbReference type="ARBA" id="ARBA00023204"/>
    </source>
</evidence>
<dbReference type="InterPro" id="IPR015797">
    <property type="entry name" value="NUDIX_hydrolase-like_dom_sf"/>
</dbReference>
<evidence type="ECO:0000256" key="8">
    <source>
        <dbReference type="ARBA" id="ARBA00022842"/>
    </source>
</evidence>
<comment type="catalytic activity">
    <reaction evidence="10">
        <text>8-oxo-dGTP + H2O = 8-oxo-dGMP + diphosphate + H(+)</text>
        <dbReference type="Rhea" id="RHEA:31575"/>
        <dbReference type="ChEBI" id="CHEBI:15377"/>
        <dbReference type="ChEBI" id="CHEBI:15378"/>
        <dbReference type="ChEBI" id="CHEBI:33019"/>
        <dbReference type="ChEBI" id="CHEBI:63224"/>
        <dbReference type="ChEBI" id="CHEBI:77896"/>
        <dbReference type="EC" id="3.6.1.55"/>
    </reaction>
</comment>
<accession>A0A1Q8E709</accession>
<dbReference type="GO" id="GO:0044715">
    <property type="term" value="F:8-oxo-dGDP phosphatase activity"/>
    <property type="evidence" value="ECO:0007669"/>
    <property type="project" value="TreeGrafter"/>
</dbReference>
<evidence type="ECO:0000256" key="6">
    <source>
        <dbReference type="ARBA" id="ARBA00022763"/>
    </source>
</evidence>
<dbReference type="EMBL" id="MSJM01000005">
    <property type="protein sequence ID" value="OLF47592.1"/>
    <property type="molecule type" value="Genomic_DNA"/>
</dbReference>
<dbReference type="GO" id="GO:0035539">
    <property type="term" value="F:8-oxo-7,8-dihydrodeoxyguanosine triphosphate pyrophosphatase activity"/>
    <property type="evidence" value="ECO:0007669"/>
    <property type="project" value="UniProtKB-EC"/>
</dbReference>
<gene>
    <name evidence="13" type="ORF">BU202_06065</name>
</gene>
<evidence type="ECO:0000256" key="11">
    <source>
        <dbReference type="ARBA" id="ARBA00038905"/>
    </source>
</evidence>
<protein>
    <recommendedName>
        <fullName evidence="11">8-oxo-dGTP diphosphatase</fullName>
        <ecNumber evidence="11">3.6.1.55</ecNumber>
    </recommendedName>
</protein>
<reference evidence="14" key="1">
    <citation type="submission" date="2016-12" db="EMBL/GenBank/DDBJ databases">
        <authorList>
            <person name="Gulvik C.A."/>
        </authorList>
    </citation>
    <scope>NUCLEOTIDE SEQUENCE [LARGE SCALE GENOMIC DNA]</scope>
    <source>
        <strain evidence="14">NED12-00049-6B</strain>
    </source>
</reference>
<evidence type="ECO:0000256" key="10">
    <source>
        <dbReference type="ARBA" id="ARBA00035861"/>
    </source>
</evidence>
<comment type="cofactor">
    <cofactor evidence="1">
        <name>Mg(2+)</name>
        <dbReference type="ChEBI" id="CHEBI:18420"/>
    </cofactor>
</comment>
<dbReference type="InterPro" id="IPR000086">
    <property type="entry name" value="NUDIX_hydrolase_dom"/>
</dbReference>
<evidence type="ECO:0000256" key="7">
    <source>
        <dbReference type="ARBA" id="ARBA00022801"/>
    </source>
</evidence>
<dbReference type="OrthoDB" id="9786032at2"/>
<sequence>MSEYWNAYLENREKTDVILERGKAIPTGLYHLVVECIIAHKDGSILFMKRDSTKPAFPNYFEATAGGSALLDEDPKTAILREIHEETGIQLEASQLIHHHDFVAHEHQCIFDLYWAEVDCKKDSIVLQEGETTDFIWVARQDLPAFLDTARVIPRQKEYVERLFLEKE</sequence>
<dbReference type="Pfam" id="PF00293">
    <property type="entry name" value="NUDIX"/>
    <property type="match status" value="1"/>
</dbReference>
<dbReference type="GO" id="GO:0044716">
    <property type="term" value="F:8-oxo-GDP phosphatase activity"/>
    <property type="evidence" value="ECO:0007669"/>
    <property type="project" value="TreeGrafter"/>
</dbReference>
<dbReference type="AlphaFoldDB" id="A0A1Q8E709"/>
<name>A0A1Q8E709_9STRE</name>
<dbReference type="Proteomes" id="UP000186890">
    <property type="component" value="Unassembled WGS sequence"/>
</dbReference>
<dbReference type="GO" id="GO:0006281">
    <property type="term" value="P:DNA repair"/>
    <property type="evidence" value="ECO:0007669"/>
    <property type="project" value="UniProtKB-KW"/>
</dbReference>
<evidence type="ECO:0000256" key="2">
    <source>
        <dbReference type="ARBA" id="ARBA00005582"/>
    </source>
</evidence>
<organism evidence="13 14">
    <name type="scientific">Streptococcus cuniculi</name>
    <dbReference type="NCBI Taxonomy" id="1432788"/>
    <lineage>
        <taxon>Bacteria</taxon>
        <taxon>Bacillati</taxon>
        <taxon>Bacillota</taxon>
        <taxon>Bacilli</taxon>
        <taxon>Lactobacillales</taxon>
        <taxon>Streptococcaceae</taxon>
        <taxon>Streptococcus</taxon>
    </lineage>
</organism>
<dbReference type="InterPro" id="IPR020084">
    <property type="entry name" value="NUDIX_hydrolase_CS"/>
</dbReference>
<keyword evidence="4" id="KW-0235">DNA replication</keyword>
<feature type="domain" description="Nudix hydrolase" evidence="12">
    <location>
        <begin position="29"/>
        <end position="165"/>
    </location>
</feature>
<evidence type="ECO:0000256" key="1">
    <source>
        <dbReference type="ARBA" id="ARBA00001946"/>
    </source>
</evidence>
<dbReference type="PROSITE" id="PS00893">
    <property type="entry name" value="NUDIX_BOX"/>
    <property type="match status" value="1"/>
</dbReference>
<evidence type="ECO:0000313" key="13">
    <source>
        <dbReference type="EMBL" id="OLF47592.1"/>
    </source>
</evidence>
<dbReference type="PANTHER" id="PTHR47707">
    <property type="entry name" value="8-OXO-DGTP DIPHOSPHATASE"/>
    <property type="match status" value="1"/>
</dbReference>
<evidence type="ECO:0000259" key="12">
    <source>
        <dbReference type="PROSITE" id="PS51462"/>
    </source>
</evidence>
<keyword evidence="14" id="KW-1185">Reference proteome</keyword>
<keyword evidence="5" id="KW-0479">Metal-binding</keyword>
<dbReference type="PROSITE" id="PS51462">
    <property type="entry name" value="NUDIX"/>
    <property type="match status" value="1"/>
</dbReference>
<keyword evidence="9" id="KW-0234">DNA repair</keyword>
<dbReference type="SUPFAM" id="SSF55811">
    <property type="entry name" value="Nudix"/>
    <property type="match status" value="1"/>
</dbReference>
<dbReference type="GO" id="GO:0008413">
    <property type="term" value="F:8-oxo-7,8-dihydroguanosine triphosphate pyrophosphatase activity"/>
    <property type="evidence" value="ECO:0007669"/>
    <property type="project" value="TreeGrafter"/>
</dbReference>
<keyword evidence="7" id="KW-0378">Hydrolase</keyword>
<dbReference type="RefSeq" id="WP_075104900.1">
    <property type="nucleotide sequence ID" value="NZ_MSJM01000005.1"/>
</dbReference>
<comment type="similarity">
    <text evidence="2">Belongs to the Nudix hydrolase family.</text>
</comment>
<dbReference type="Gene3D" id="3.90.79.10">
    <property type="entry name" value="Nucleoside Triphosphate Pyrophosphohydrolase"/>
    <property type="match status" value="1"/>
</dbReference>
<evidence type="ECO:0000256" key="3">
    <source>
        <dbReference type="ARBA" id="ARBA00022457"/>
    </source>
</evidence>